<accession>A0ABQ5CL03</accession>
<dbReference type="EMBL" id="BQNB010014362">
    <property type="protein sequence ID" value="GJT27262.1"/>
    <property type="molecule type" value="Genomic_DNA"/>
</dbReference>
<reference evidence="2" key="2">
    <citation type="submission" date="2022-01" db="EMBL/GenBank/DDBJ databases">
        <authorList>
            <person name="Yamashiro T."/>
            <person name="Shiraishi A."/>
            <person name="Satake H."/>
            <person name="Nakayama K."/>
        </authorList>
    </citation>
    <scope>NUCLEOTIDE SEQUENCE</scope>
</reference>
<evidence type="ECO:0000313" key="3">
    <source>
        <dbReference type="Proteomes" id="UP001151760"/>
    </source>
</evidence>
<sequence length="240" mass="26562">MVLRGFKAWILLLIYSLWLLGTSEQVCCDGEYRIRMKLVGGAISDDKRVNGGSFRTKQGSRELGKLLLVVVAWSWSCLITTLVDGILRFMGPVGYGSTTLPLYHSDRKESLSINLYKSTSNKNAITNVEDITEILEFKASKDRHGDNEIRDSIRGVAFLVDLTGDENPTDEDRDTEMGDPTGVLVSLGDEIFSGEKKYWESNIGDSNNTGDGGERVSEAKRYLVKSFEESGEVFPGVTGK</sequence>
<evidence type="ECO:0000313" key="2">
    <source>
        <dbReference type="EMBL" id="GJT27262.1"/>
    </source>
</evidence>
<reference evidence="2" key="1">
    <citation type="journal article" date="2022" name="Int. J. Mol. Sci.">
        <title>Draft Genome of Tanacetum Coccineum: Genomic Comparison of Closely Related Tanacetum-Family Plants.</title>
        <authorList>
            <person name="Yamashiro T."/>
            <person name="Shiraishi A."/>
            <person name="Nakayama K."/>
            <person name="Satake H."/>
        </authorList>
    </citation>
    <scope>NUCLEOTIDE SEQUENCE</scope>
</reference>
<comment type="caution">
    <text evidence="2">The sequence shown here is derived from an EMBL/GenBank/DDBJ whole genome shotgun (WGS) entry which is preliminary data.</text>
</comment>
<organism evidence="2 3">
    <name type="scientific">Tanacetum coccineum</name>
    <dbReference type="NCBI Taxonomy" id="301880"/>
    <lineage>
        <taxon>Eukaryota</taxon>
        <taxon>Viridiplantae</taxon>
        <taxon>Streptophyta</taxon>
        <taxon>Embryophyta</taxon>
        <taxon>Tracheophyta</taxon>
        <taxon>Spermatophyta</taxon>
        <taxon>Magnoliopsida</taxon>
        <taxon>eudicotyledons</taxon>
        <taxon>Gunneridae</taxon>
        <taxon>Pentapetalae</taxon>
        <taxon>asterids</taxon>
        <taxon>campanulids</taxon>
        <taxon>Asterales</taxon>
        <taxon>Asteraceae</taxon>
        <taxon>Asteroideae</taxon>
        <taxon>Anthemideae</taxon>
        <taxon>Anthemidinae</taxon>
        <taxon>Tanacetum</taxon>
    </lineage>
</organism>
<evidence type="ECO:0000256" key="1">
    <source>
        <dbReference type="SAM" id="SignalP"/>
    </source>
</evidence>
<protein>
    <submittedName>
        <fullName evidence="2">Uncharacterized protein</fullName>
    </submittedName>
</protein>
<feature type="chain" id="PRO_5046928977" evidence="1">
    <location>
        <begin position="26"/>
        <end position="240"/>
    </location>
</feature>
<dbReference type="Proteomes" id="UP001151760">
    <property type="component" value="Unassembled WGS sequence"/>
</dbReference>
<gene>
    <name evidence="2" type="ORF">Tco_0907537</name>
</gene>
<proteinExistence type="predicted"/>
<name>A0ABQ5CL03_9ASTR</name>
<keyword evidence="3" id="KW-1185">Reference proteome</keyword>
<keyword evidence="1" id="KW-0732">Signal</keyword>
<feature type="signal peptide" evidence="1">
    <location>
        <begin position="1"/>
        <end position="25"/>
    </location>
</feature>